<protein>
    <submittedName>
        <fullName evidence="2">Uncharacterized protein</fullName>
    </submittedName>
</protein>
<dbReference type="Proteomes" id="UP001500280">
    <property type="component" value="Unassembled WGS sequence"/>
</dbReference>
<name>A0ABP4V2M1_9ACTN</name>
<comment type="caution">
    <text evidence="2">The sequence shown here is derived from an EMBL/GenBank/DDBJ whole genome shotgun (WGS) entry which is preliminary data.</text>
</comment>
<feature type="compositionally biased region" description="Basic and acidic residues" evidence="1">
    <location>
        <begin position="168"/>
        <end position="178"/>
    </location>
</feature>
<keyword evidence="3" id="KW-1185">Reference proteome</keyword>
<evidence type="ECO:0000313" key="3">
    <source>
        <dbReference type="Proteomes" id="UP001500280"/>
    </source>
</evidence>
<gene>
    <name evidence="2" type="ORF">GCM10009745_76560</name>
</gene>
<reference evidence="3" key="1">
    <citation type="journal article" date="2019" name="Int. J. Syst. Evol. Microbiol.">
        <title>The Global Catalogue of Microorganisms (GCM) 10K type strain sequencing project: providing services to taxonomists for standard genome sequencing and annotation.</title>
        <authorList>
            <consortium name="The Broad Institute Genomics Platform"/>
            <consortium name="The Broad Institute Genome Sequencing Center for Infectious Disease"/>
            <person name="Wu L."/>
            <person name="Ma J."/>
        </authorList>
    </citation>
    <scope>NUCLEOTIDE SEQUENCE [LARGE SCALE GENOMIC DNA]</scope>
    <source>
        <strain evidence="3">JCM 14307</strain>
    </source>
</reference>
<dbReference type="EMBL" id="BAAANF010000027">
    <property type="protein sequence ID" value="GAA1716714.1"/>
    <property type="molecule type" value="Genomic_DNA"/>
</dbReference>
<proteinExistence type="predicted"/>
<evidence type="ECO:0000313" key="2">
    <source>
        <dbReference type="EMBL" id="GAA1716714.1"/>
    </source>
</evidence>
<evidence type="ECO:0000256" key="1">
    <source>
        <dbReference type="SAM" id="MobiDB-lite"/>
    </source>
</evidence>
<accession>A0ABP4V2M1</accession>
<feature type="region of interest" description="Disordered" evidence="1">
    <location>
        <begin position="146"/>
        <end position="193"/>
    </location>
</feature>
<sequence>MSTRLGDVVEPQSDLTRSVCVWLGQHLVVNHLTDPMNAAEFELVMRQRFASLRVTNEPADTSEMASVLPAPKRAADLGERVALAPSRSICPRVSGIGTRSCLPRGATAAECPSCIVRPCLSDATPCTSHSIQAGARVPGWRGLRDESGLRQPFPNGVGSERGYGPGRRASDALGKREPAQVQPGQEMECDGRNPQTGAPCLLGYHQGPHRDAVDTEWLDE</sequence>
<organism evidence="2 3">
    <name type="scientific">Kribbella yunnanensis</name>
    <dbReference type="NCBI Taxonomy" id="190194"/>
    <lineage>
        <taxon>Bacteria</taxon>
        <taxon>Bacillati</taxon>
        <taxon>Actinomycetota</taxon>
        <taxon>Actinomycetes</taxon>
        <taxon>Propionibacteriales</taxon>
        <taxon>Kribbellaceae</taxon>
        <taxon>Kribbella</taxon>
    </lineage>
</organism>